<feature type="transmembrane region" description="Helical" evidence="14">
    <location>
        <begin position="221"/>
        <end position="242"/>
    </location>
</feature>
<evidence type="ECO:0000313" key="22">
    <source>
        <dbReference type="RefSeq" id="XP_013406995.1"/>
    </source>
</evidence>
<dbReference type="Proteomes" id="UP000085678">
    <property type="component" value="Unplaced"/>
</dbReference>
<dbReference type="GO" id="GO:0022841">
    <property type="term" value="F:potassium ion leak channel activity"/>
    <property type="evidence" value="ECO:0007669"/>
    <property type="project" value="TreeGrafter"/>
</dbReference>
<dbReference type="Gene3D" id="1.10.287.70">
    <property type="match status" value="1"/>
</dbReference>
<evidence type="ECO:0000256" key="2">
    <source>
        <dbReference type="ARBA" id="ARBA00006666"/>
    </source>
</evidence>
<dbReference type="RefSeq" id="XP_013406907.1">
    <property type="nucleotide sequence ID" value="XM_013551453.1"/>
</dbReference>
<comment type="subcellular location">
    <subcellularLocation>
        <location evidence="1">Membrane</location>
        <topology evidence="1">Multi-pass membrane protein</topology>
    </subcellularLocation>
</comment>
<dbReference type="Pfam" id="PF07885">
    <property type="entry name" value="Ion_trans_2"/>
    <property type="match status" value="2"/>
</dbReference>
<dbReference type="RefSeq" id="XP_013406995.1">
    <property type="nucleotide sequence ID" value="XM_013551541.1"/>
</dbReference>
<feature type="transmembrane region" description="Helical" evidence="14">
    <location>
        <begin position="254"/>
        <end position="272"/>
    </location>
</feature>
<keyword evidence="4" id="KW-0633">Potassium transport</keyword>
<keyword evidence="9 12" id="KW-0406">Ion transport</keyword>
<feature type="transmembrane region" description="Helical" evidence="14">
    <location>
        <begin position="404"/>
        <end position="422"/>
    </location>
</feature>
<feature type="region of interest" description="Disordered" evidence="13">
    <location>
        <begin position="574"/>
        <end position="595"/>
    </location>
</feature>
<dbReference type="PANTHER" id="PTHR11003:SF335">
    <property type="entry name" value="POTASSIUM CHANNEL DOMAIN-CONTAINING PROTEIN"/>
    <property type="match status" value="1"/>
</dbReference>
<dbReference type="KEGG" id="lak:106170996"/>
<evidence type="ECO:0000256" key="1">
    <source>
        <dbReference type="ARBA" id="ARBA00004141"/>
    </source>
</evidence>
<evidence type="ECO:0000259" key="15">
    <source>
        <dbReference type="Pfam" id="PF07885"/>
    </source>
</evidence>
<feature type="domain" description="Potassium channel" evidence="15">
    <location>
        <begin position="379"/>
        <end position="454"/>
    </location>
</feature>
<reference evidence="17 18" key="1">
    <citation type="submission" date="2025-04" db="UniProtKB">
        <authorList>
            <consortium name="RefSeq"/>
        </authorList>
    </citation>
    <scope>IDENTIFICATION</scope>
    <source>
        <tissue evidence="17 18">Gonads</tissue>
    </source>
</reference>
<evidence type="ECO:0000313" key="16">
    <source>
        <dbReference type="Proteomes" id="UP000085678"/>
    </source>
</evidence>
<keyword evidence="16" id="KW-1185">Reference proteome</keyword>
<feature type="compositionally biased region" description="Basic and acidic residues" evidence="13">
    <location>
        <begin position="577"/>
        <end position="595"/>
    </location>
</feature>
<name>A0A1S3J8T6_LINAN</name>
<dbReference type="PRINTS" id="PR01095">
    <property type="entry name" value="TASKCHANNEL"/>
</dbReference>
<dbReference type="GO" id="GO:0005886">
    <property type="term" value="C:plasma membrane"/>
    <property type="evidence" value="ECO:0007669"/>
    <property type="project" value="TreeGrafter"/>
</dbReference>
<proteinExistence type="inferred from homology"/>
<evidence type="ECO:0000256" key="5">
    <source>
        <dbReference type="ARBA" id="ARBA00022692"/>
    </source>
</evidence>
<feature type="transmembrane region" description="Helical" evidence="14">
    <location>
        <begin position="428"/>
        <end position="450"/>
    </location>
</feature>
<feature type="region of interest" description="Disordered" evidence="13">
    <location>
        <begin position="1"/>
        <end position="45"/>
    </location>
</feature>
<evidence type="ECO:0000256" key="10">
    <source>
        <dbReference type="ARBA" id="ARBA00023136"/>
    </source>
</evidence>
<dbReference type="PANTHER" id="PTHR11003">
    <property type="entry name" value="POTASSIUM CHANNEL, SUBFAMILY K"/>
    <property type="match status" value="1"/>
</dbReference>
<keyword evidence="11 12" id="KW-0407">Ion channel</keyword>
<evidence type="ECO:0000313" key="20">
    <source>
        <dbReference type="RefSeq" id="XP_013406822.1"/>
    </source>
</evidence>
<feature type="region of interest" description="Disordered" evidence="13">
    <location>
        <begin position="74"/>
        <end position="93"/>
    </location>
</feature>
<evidence type="ECO:0000256" key="9">
    <source>
        <dbReference type="ARBA" id="ARBA00023065"/>
    </source>
</evidence>
<dbReference type="OrthoDB" id="297496at2759"/>
<dbReference type="RefSeq" id="XP_013406653.1">
    <property type="nucleotide sequence ID" value="XM_013551199.1"/>
</dbReference>
<dbReference type="STRING" id="7574.A0A1S3J8T6"/>
<keyword evidence="3 12" id="KW-0813">Transport</keyword>
<feature type="transmembrane region" description="Helical" evidence="14">
    <location>
        <begin position="371"/>
        <end position="392"/>
    </location>
</feature>
<evidence type="ECO:0000256" key="14">
    <source>
        <dbReference type="SAM" id="Phobius"/>
    </source>
</evidence>
<evidence type="ECO:0000313" key="19">
    <source>
        <dbReference type="RefSeq" id="XP_013406736.1"/>
    </source>
</evidence>
<keyword evidence="5 12" id="KW-0812">Transmembrane</keyword>
<keyword evidence="6" id="KW-0631">Potassium channel</keyword>
<dbReference type="GO" id="GO:0015271">
    <property type="term" value="F:outward rectifier potassium channel activity"/>
    <property type="evidence" value="ECO:0007669"/>
    <property type="project" value="TreeGrafter"/>
</dbReference>
<protein>
    <submittedName>
        <fullName evidence="17 18">TWiK family of potassium channels protein 7 isoform X1</fullName>
    </submittedName>
</protein>
<dbReference type="InterPro" id="IPR003280">
    <property type="entry name" value="2pore_dom_K_chnl"/>
</dbReference>
<dbReference type="SUPFAM" id="SSF81324">
    <property type="entry name" value="Voltage-gated potassium channels"/>
    <property type="match status" value="2"/>
</dbReference>
<dbReference type="RefSeq" id="XP_013406736.1">
    <property type="nucleotide sequence ID" value="XM_013551282.1"/>
</dbReference>
<feature type="region of interest" description="Disordered" evidence="13">
    <location>
        <begin position="315"/>
        <end position="339"/>
    </location>
</feature>
<dbReference type="PRINTS" id="PR01333">
    <property type="entry name" value="2POREKCHANEL"/>
</dbReference>
<feature type="compositionally biased region" description="Basic and acidic residues" evidence="13">
    <location>
        <begin position="83"/>
        <end position="93"/>
    </location>
</feature>
<dbReference type="RefSeq" id="XP_013406822.1">
    <property type="nucleotide sequence ID" value="XM_013551368.1"/>
</dbReference>
<accession>A0A1S3J8T6</accession>
<feature type="domain" description="Potassium channel" evidence="15">
    <location>
        <begin position="218"/>
        <end position="276"/>
    </location>
</feature>
<dbReference type="GeneID" id="106170996"/>
<feature type="transmembrane region" description="Helical" evidence="14">
    <location>
        <begin position="102"/>
        <end position="127"/>
    </location>
</feature>
<sequence>MESDALLVLSPGPVTEDEKTRAHASPAGKMSYSSETEPGTKESDFVDRGICVVQNDDSNHNDYVDGGSEITSKYDEMSQFSEDNTHKEDDPKTKRTKIRKTIIRIVSSNTALVFFLIGYSFIGAAIFQAIEAPVERDEIEKNIRSEKETVARLWNKSLHLLFTAQGGNVSQTYVTNETVNSTEYTYRQVVANGLPLNASEWEEMFRKEVEGIVQTNKNPKWTFWGSLFFCATVYTTVGYGHIVPKSDAGRIATMIYALLGIPLCLITLANLGKLLSRVIKFLYNGVRRQYRKLCDYCAACCKRAKRKTHFTSSNEAMENGDLKEQEDSFRPHLSSTDTVDGEKDIARRAAKERRRTAREKALEKIDDNYNLPVGAAAVILAVYIALGAWMYTIWEVDWKNYLEAFYFLFISLSTIGFGDITPKHPNNFIASFMYILLGFALISMTVNVIMQVMANKIDDTIEKTKKTVVVVEKRVAYVAKSAADVTKRKATIVGKKVSGAIHGVCEREEKKPGALVNGLAMARSLTDSCSQIAKASSDSEIAARTSALPTDRSQSQNFVLESALKNAIPQPLLDNQKTTEIETVRSEEASNDKDC</sequence>
<evidence type="ECO:0000256" key="3">
    <source>
        <dbReference type="ARBA" id="ARBA00022448"/>
    </source>
</evidence>
<evidence type="ECO:0000256" key="13">
    <source>
        <dbReference type="SAM" id="MobiDB-lite"/>
    </source>
</evidence>
<feature type="compositionally biased region" description="Basic and acidic residues" evidence="13">
    <location>
        <begin position="320"/>
        <end position="330"/>
    </location>
</feature>
<evidence type="ECO:0000256" key="4">
    <source>
        <dbReference type="ARBA" id="ARBA00022538"/>
    </source>
</evidence>
<evidence type="ECO:0000313" key="18">
    <source>
        <dbReference type="RefSeq" id="XP_013406653.1"/>
    </source>
</evidence>
<dbReference type="GO" id="GO:0030322">
    <property type="term" value="P:stabilization of membrane potential"/>
    <property type="evidence" value="ECO:0007669"/>
    <property type="project" value="TreeGrafter"/>
</dbReference>
<evidence type="ECO:0000256" key="6">
    <source>
        <dbReference type="ARBA" id="ARBA00022826"/>
    </source>
</evidence>
<gene>
    <name evidence="17 18 19 20 21 22" type="primary">LOC106170996</name>
</gene>
<evidence type="ECO:0000313" key="17">
    <source>
        <dbReference type="RefSeq" id="XP_013406569.1"/>
    </source>
</evidence>
<comment type="similarity">
    <text evidence="2 12">Belongs to the two pore domain potassium channel (TC 1.A.1.8) family.</text>
</comment>
<dbReference type="InterPro" id="IPR013099">
    <property type="entry name" value="K_chnl_dom"/>
</dbReference>
<evidence type="ECO:0000313" key="21">
    <source>
        <dbReference type="RefSeq" id="XP_013406907.1"/>
    </source>
</evidence>
<keyword evidence="8 14" id="KW-1133">Transmembrane helix</keyword>
<dbReference type="RefSeq" id="XP_013406569.1">
    <property type="nucleotide sequence ID" value="XM_013551115.1"/>
</dbReference>
<dbReference type="InterPro" id="IPR003092">
    <property type="entry name" value="2pore_dom_K_chnl_TASK"/>
</dbReference>
<dbReference type="AlphaFoldDB" id="A0A1S3J8T6"/>
<evidence type="ECO:0000256" key="7">
    <source>
        <dbReference type="ARBA" id="ARBA00022958"/>
    </source>
</evidence>
<organism evidence="16 20">
    <name type="scientific">Lingula anatina</name>
    <name type="common">Brachiopod</name>
    <name type="synonym">Lingula unguis</name>
    <dbReference type="NCBI Taxonomy" id="7574"/>
    <lineage>
        <taxon>Eukaryota</taxon>
        <taxon>Metazoa</taxon>
        <taxon>Spiralia</taxon>
        <taxon>Lophotrochozoa</taxon>
        <taxon>Brachiopoda</taxon>
        <taxon>Linguliformea</taxon>
        <taxon>Lingulata</taxon>
        <taxon>Lingulida</taxon>
        <taxon>Linguloidea</taxon>
        <taxon>Lingulidae</taxon>
        <taxon>Lingula</taxon>
    </lineage>
</organism>
<evidence type="ECO:0000256" key="8">
    <source>
        <dbReference type="ARBA" id="ARBA00022989"/>
    </source>
</evidence>
<keyword evidence="7" id="KW-0630">Potassium</keyword>
<keyword evidence="10 14" id="KW-0472">Membrane</keyword>
<evidence type="ECO:0000256" key="12">
    <source>
        <dbReference type="RuleBase" id="RU003857"/>
    </source>
</evidence>
<evidence type="ECO:0000256" key="11">
    <source>
        <dbReference type="ARBA" id="ARBA00023303"/>
    </source>
</evidence>